<accession>A0A3G2KA75</accession>
<evidence type="ECO:0008006" key="3">
    <source>
        <dbReference type="Google" id="ProtNLM"/>
    </source>
</evidence>
<sequence length="125" mass="14037">MEADIREALSDIKHDVREGFSNTNRRIDDLVTRGEFSATVDRLDGQHNTLRRAFEVHEAQTEGLVDALRKSDIQVLRDSKQETAQLRDEVSAQLGEFRTTTRWAIGLTAAGVATLTTLAQWLLSI</sequence>
<name>A0A3G2KA75_9CAUD</name>
<protein>
    <recommendedName>
        <fullName evidence="3">DUF1640 domain-containing protein</fullName>
    </recommendedName>
</protein>
<dbReference type="Proteomes" id="UP000279098">
    <property type="component" value="Genome"/>
</dbReference>
<proteinExistence type="predicted"/>
<gene>
    <name evidence="1" type="primary">21</name>
    <name evidence="1" type="ORF">PBI_BRAHMS_21</name>
</gene>
<organism evidence="1 2">
    <name type="scientific">Microbacterium phage Brahms</name>
    <dbReference type="NCBI Taxonomy" id="2419973"/>
    <lineage>
        <taxon>Viruses</taxon>
        <taxon>Duplodnaviria</taxon>
        <taxon>Heunggongvirae</taxon>
        <taxon>Uroviricota</taxon>
        <taxon>Caudoviricetes</taxon>
        <taxon>Armstrongvirus</taxon>
        <taxon>Armstrongvirus armstrong</taxon>
    </lineage>
</organism>
<reference evidence="1 2" key="1">
    <citation type="submission" date="2018-09" db="EMBL/GenBank/DDBJ databases">
        <authorList>
            <person name="Fryberger R.B."/>
            <person name="Stoner T.H."/>
            <person name="Garlena R.A."/>
            <person name="Russell D.A."/>
            <person name="Pope W.H."/>
            <person name="Jacobs-Sera D."/>
            <person name="Hatfull G.F."/>
        </authorList>
    </citation>
    <scope>NUCLEOTIDE SEQUENCE [LARGE SCALE GENOMIC DNA]</scope>
</reference>
<dbReference type="EMBL" id="MH834602">
    <property type="protein sequence ID" value="AYN55893.1"/>
    <property type="molecule type" value="Genomic_DNA"/>
</dbReference>
<evidence type="ECO:0000313" key="2">
    <source>
        <dbReference type="Proteomes" id="UP000279098"/>
    </source>
</evidence>
<evidence type="ECO:0000313" key="1">
    <source>
        <dbReference type="EMBL" id="AYN55893.1"/>
    </source>
</evidence>